<protein>
    <submittedName>
        <fullName evidence="1">Uncharacterized protein</fullName>
    </submittedName>
</protein>
<name>A0A212J552_9DELT</name>
<proteinExistence type="predicted"/>
<accession>A0A212J552</accession>
<dbReference type="AlphaFoldDB" id="A0A212J552"/>
<gene>
    <name evidence="1" type="ORF">KL86DPRO_10719</name>
</gene>
<evidence type="ECO:0000313" key="1">
    <source>
        <dbReference type="EMBL" id="SBV94563.1"/>
    </source>
</evidence>
<dbReference type="EMBL" id="FLUQ01000001">
    <property type="protein sequence ID" value="SBV94563.1"/>
    <property type="molecule type" value="Genomic_DNA"/>
</dbReference>
<reference evidence="1" key="1">
    <citation type="submission" date="2016-04" db="EMBL/GenBank/DDBJ databases">
        <authorList>
            <person name="Evans L.H."/>
            <person name="Alamgir A."/>
            <person name="Owens N."/>
            <person name="Weber N.D."/>
            <person name="Virtaneva K."/>
            <person name="Barbian K."/>
            <person name="Babar A."/>
            <person name="Rosenke K."/>
        </authorList>
    </citation>
    <scope>NUCLEOTIDE SEQUENCE</scope>
    <source>
        <strain evidence="1">86</strain>
    </source>
</reference>
<sequence length="151" mass="16225">MFQARLGASGNPGRMEARRFGKGQIFPADARQHERIRGRGRYFPVHGDHVPGPQLELRGAGFAVDKDSPILDEPLCRADTAAVAIPQDASDKGIQTAAVFRFRDGMGTFRAHGSQQYGMAAPMATGLRRAAAPGNFSRAHIRAFPLLNAGA</sequence>
<organism evidence="1">
    <name type="scientific">uncultured delta proteobacterium</name>
    <dbReference type="NCBI Taxonomy" id="34034"/>
    <lineage>
        <taxon>Bacteria</taxon>
        <taxon>Deltaproteobacteria</taxon>
        <taxon>environmental samples</taxon>
    </lineage>
</organism>